<dbReference type="PROSITE" id="PS00549">
    <property type="entry name" value="BACTERIOFERRITIN"/>
    <property type="match status" value="1"/>
</dbReference>
<dbReference type="Gene3D" id="1.10.287.130">
    <property type="match status" value="1"/>
</dbReference>
<dbReference type="Gene3D" id="3.30.565.10">
    <property type="entry name" value="Histidine kinase-like ATPase, C-terminal domain"/>
    <property type="match status" value="1"/>
</dbReference>
<dbReference type="RefSeq" id="WP_209872209.1">
    <property type="nucleotide sequence ID" value="NZ_JAGGLV010000005.1"/>
</dbReference>
<dbReference type="EC" id="2.7.13.3" evidence="3"/>
<keyword evidence="11" id="KW-0902">Two-component regulatory system</keyword>
<dbReference type="SMART" id="SM00387">
    <property type="entry name" value="HATPase_c"/>
    <property type="match status" value="1"/>
</dbReference>
<keyword evidence="12" id="KW-0472">Membrane</keyword>
<dbReference type="InterPro" id="IPR005467">
    <property type="entry name" value="His_kinase_dom"/>
</dbReference>
<evidence type="ECO:0000256" key="9">
    <source>
        <dbReference type="ARBA" id="ARBA00022840"/>
    </source>
</evidence>
<dbReference type="InterPro" id="IPR003594">
    <property type="entry name" value="HATPase_dom"/>
</dbReference>
<evidence type="ECO:0000256" key="8">
    <source>
        <dbReference type="ARBA" id="ARBA00022777"/>
    </source>
</evidence>
<dbReference type="InterPro" id="IPR036097">
    <property type="entry name" value="HisK_dim/P_sf"/>
</dbReference>
<dbReference type="EMBL" id="JAGGLV010000005">
    <property type="protein sequence ID" value="MBP2111887.1"/>
    <property type="molecule type" value="Genomic_DNA"/>
</dbReference>
<dbReference type="Pfam" id="PF02518">
    <property type="entry name" value="HATPase_c"/>
    <property type="match status" value="1"/>
</dbReference>
<keyword evidence="5" id="KW-0808">Transferase</keyword>
<keyword evidence="10" id="KW-1133">Transmembrane helix</keyword>
<dbReference type="SMART" id="SM00388">
    <property type="entry name" value="HisKA"/>
    <property type="match status" value="1"/>
</dbReference>
<evidence type="ECO:0000256" key="4">
    <source>
        <dbReference type="ARBA" id="ARBA00022553"/>
    </source>
</evidence>
<keyword evidence="6" id="KW-0812">Transmembrane</keyword>
<keyword evidence="9" id="KW-0067">ATP-binding</keyword>
<evidence type="ECO:0000259" key="13">
    <source>
        <dbReference type="PROSITE" id="PS50109"/>
    </source>
</evidence>
<dbReference type="GO" id="GO:0016301">
    <property type="term" value="F:kinase activity"/>
    <property type="evidence" value="ECO:0007669"/>
    <property type="project" value="UniProtKB-KW"/>
</dbReference>
<comment type="subcellular location">
    <subcellularLocation>
        <location evidence="2">Membrane</location>
        <topology evidence="2">Multi-pass membrane protein</topology>
    </subcellularLocation>
</comment>
<evidence type="ECO:0000313" key="14">
    <source>
        <dbReference type="EMBL" id="MBP2111887.1"/>
    </source>
</evidence>
<evidence type="ECO:0000256" key="11">
    <source>
        <dbReference type="ARBA" id="ARBA00023012"/>
    </source>
</evidence>
<evidence type="ECO:0000256" key="5">
    <source>
        <dbReference type="ARBA" id="ARBA00022679"/>
    </source>
</evidence>
<dbReference type="Pfam" id="PF00512">
    <property type="entry name" value="HisKA"/>
    <property type="match status" value="1"/>
</dbReference>
<evidence type="ECO:0000256" key="3">
    <source>
        <dbReference type="ARBA" id="ARBA00012438"/>
    </source>
</evidence>
<dbReference type="CDD" id="cd00082">
    <property type="entry name" value="HisKA"/>
    <property type="match status" value="1"/>
</dbReference>
<gene>
    <name evidence="14" type="ORF">J2Z70_002028</name>
</gene>
<evidence type="ECO:0000256" key="1">
    <source>
        <dbReference type="ARBA" id="ARBA00000085"/>
    </source>
</evidence>
<dbReference type="InterPro" id="IPR036890">
    <property type="entry name" value="HATPase_C_sf"/>
</dbReference>
<evidence type="ECO:0000256" key="6">
    <source>
        <dbReference type="ARBA" id="ARBA00022692"/>
    </source>
</evidence>
<dbReference type="InterPro" id="IPR003661">
    <property type="entry name" value="HisK_dim/P_dom"/>
</dbReference>
<accession>A0ABS4NP99</accession>
<reference evidence="14 15" key="1">
    <citation type="submission" date="2021-03" db="EMBL/GenBank/DDBJ databases">
        <title>Genomic Encyclopedia of Type Strains, Phase IV (KMG-IV): sequencing the most valuable type-strain genomes for metagenomic binning, comparative biology and taxonomic classification.</title>
        <authorList>
            <person name="Goeker M."/>
        </authorList>
    </citation>
    <scope>NUCLEOTIDE SEQUENCE [LARGE SCALE GENOMIC DNA]</scope>
    <source>
        <strain evidence="14 15">DSM 101953</strain>
    </source>
</reference>
<evidence type="ECO:0000256" key="7">
    <source>
        <dbReference type="ARBA" id="ARBA00022741"/>
    </source>
</evidence>
<comment type="catalytic activity">
    <reaction evidence="1">
        <text>ATP + protein L-histidine = ADP + protein N-phospho-L-histidine.</text>
        <dbReference type="EC" id="2.7.13.3"/>
    </reaction>
</comment>
<evidence type="ECO:0000256" key="10">
    <source>
        <dbReference type="ARBA" id="ARBA00022989"/>
    </source>
</evidence>
<name>A0ABS4NP99_9BACL</name>
<evidence type="ECO:0000313" key="15">
    <source>
        <dbReference type="Proteomes" id="UP000773462"/>
    </source>
</evidence>
<proteinExistence type="predicted"/>
<dbReference type="CDD" id="cd00075">
    <property type="entry name" value="HATPase"/>
    <property type="match status" value="1"/>
</dbReference>
<keyword evidence="4" id="KW-0597">Phosphoprotein</keyword>
<keyword evidence="15" id="KW-1185">Reference proteome</keyword>
<dbReference type="SUPFAM" id="SSF47384">
    <property type="entry name" value="Homodimeric domain of signal transducing histidine kinase"/>
    <property type="match status" value="1"/>
</dbReference>
<evidence type="ECO:0000256" key="2">
    <source>
        <dbReference type="ARBA" id="ARBA00004141"/>
    </source>
</evidence>
<dbReference type="Proteomes" id="UP000773462">
    <property type="component" value="Unassembled WGS sequence"/>
</dbReference>
<feature type="domain" description="Histidine kinase" evidence="13">
    <location>
        <begin position="95"/>
        <end position="306"/>
    </location>
</feature>
<dbReference type="InterPro" id="IPR008358">
    <property type="entry name" value="Sig_transdc_His_kin/Pase_MprB"/>
</dbReference>
<keyword evidence="8 14" id="KW-0418">Kinase</keyword>
<dbReference type="PRINTS" id="PR01780">
    <property type="entry name" value="LANTIREGPROT"/>
</dbReference>
<comment type="caution">
    <text evidence="14">The sequence shown here is derived from an EMBL/GenBank/DDBJ whole genome shotgun (WGS) entry which is preliminary data.</text>
</comment>
<dbReference type="PANTHER" id="PTHR45528">
    <property type="entry name" value="SENSOR HISTIDINE KINASE CPXA"/>
    <property type="match status" value="1"/>
</dbReference>
<dbReference type="PROSITE" id="PS50109">
    <property type="entry name" value="HIS_KIN"/>
    <property type="match status" value="1"/>
</dbReference>
<evidence type="ECO:0000256" key="12">
    <source>
        <dbReference type="ARBA" id="ARBA00023136"/>
    </source>
</evidence>
<keyword evidence="7" id="KW-0547">Nucleotide-binding</keyword>
<sequence length="316" mass="36176">MRGVDRILIVLAGLLLLLLIAQTVYLLNYRRQVGQISSQLSFIMEHQSRKLVATQLKPREIGRLVRECNNLLRRQQAMGEQFSRKNQEMNLAITSLSHDIRTPLTSLDGYLQLALQTEAEQEKGRYVALAQSRIQQIIKLVEELFLYTKLQNPEYELELQAVDVVEVLKRNLFTFIDDFTRSGNEPELRLPERSPRVMGDIHALERIFTNIIGNYFIHGEGPLTVEVEDRQEMLCIRFTNRLKPGSRVDTEKIFTRFYREDPSRTRHSSGLGLSIVKALMEKMNGDASANSASGIFSIDIEFAKAGKEHPHGHPSQ</sequence>
<dbReference type="PANTHER" id="PTHR45528:SF8">
    <property type="entry name" value="HISTIDINE KINASE"/>
    <property type="match status" value="1"/>
</dbReference>
<dbReference type="SUPFAM" id="SSF55874">
    <property type="entry name" value="ATPase domain of HSP90 chaperone/DNA topoisomerase II/histidine kinase"/>
    <property type="match status" value="1"/>
</dbReference>
<dbReference type="InterPro" id="IPR050398">
    <property type="entry name" value="HssS/ArlS-like"/>
</dbReference>
<organism evidence="14 15">
    <name type="scientific">Paenibacillus silagei</name>
    <dbReference type="NCBI Taxonomy" id="1670801"/>
    <lineage>
        <taxon>Bacteria</taxon>
        <taxon>Bacillati</taxon>
        <taxon>Bacillota</taxon>
        <taxon>Bacilli</taxon>
        <taxon>Bacillales</taxon>
        <taxon>Paenibacillaceae</taxon>
        <taxon>Paenibacillus</taxon>
    </lineage>
</organism>
<protein>
    <recommendedName>
        <fullName evidence="3">histidine kinase</fullName>
        <ecNumber evidence="3">2.7.13.3</ecNumber>
    </recommendedName>
</protein>